<comment type="caution">
    <text evidence="2">The sequence shown here is derived from an EMBL/GenBank/DDBJ whole genome shotgun (WGS) entry which is preliminary data.</text>
</comment>
<evidence type="ECO:0000256" key="1">
    <source>
        <dbReference type="SAM" id="SignalP"/>
    </source>
</evidence>
<organism evidence="2 3">
    <name type="scientific">Azospirillum rugosum</name>
    <dbReference type="NCBI Taxonomy" id="416170"/>
    <lineage>
        <taxon>Bacteria</taxon>
        <taxon>Pseudomonadati</taxon>
        <taxon>Pseudomonadota</taxon>
        <taxon>Alphaproteobacteria</taxon>
        <taxon>Rhodospirillales</taxon>
        <taxon>Azospirillaceae</taxon>
        <taxon>Azospirillum</taxon>
    </lineage>
</organism>
<evidence type="ECO:0000313" key="3">
    <source>
        <dbReference type="Proteomes" id="UP000781958"/>
    </source>
</evidence>
<reference evidence="2 3" key="1">
    <citation type="submission" date="2021-03" db="EMBL/GenBank/DDBJ databases">
        <title>Genomic Encyclopedia of Type Strains, Phase III (KMG-III): the genomes of soil and plant-associated and newly described type strains.</title>
        <authorList>
            <person name="Whitman W."/>
        </authorList>
    </citation>
    <scope>NUCLEOTIDE SEQUENCE [LARGE SCALE GENOMIC DNA]</scope>
    <source>
        <strain evidence="2 3">IMMIB AFH-6</strain>
    </source>
</reference>
<dbReference type="RefSeq" id="WP_209772732.1">
    <property type="nucleotide sequence ID" value="NZ_JAGINP010000037.1"/>
</dbReference>
<sequence length="193" mass="20630">MTVIHRHVARAAALLALMVLSAACSMLQPMTPYDPEIEKGVSAYHQSLDSFILKMDRLGRTKDPAGRYDGNLAFYDDARATVDTLTLRAEAQDVTHSCVVPDVVRQVLGAAGGGALPAPVTAASDTTPAAGGGGVDCTVQMLRNVRGQIDTLAQIHQVETYLTGPLAQRTRDITAQSLRAILAVEFAKKRNQM</sequence>
<dbReference type="Proteomes" id="UP000781958">
    <property type="component" value="Unassembled WGS sequence"/>
</dbReference>
<name>A0ABS4SXD0_9PROT</name>
<keyword evidence="1" id="KW-0732">Signal</keyword>
<evidence type="ECO:0000313" key="2">
    <source>
        <dbReference type="EMBL" id="MBP2296914.1"/>
    </source>
</evidence>
<gene>
    <name evidence="2" type="ORF">J2851_006733</name>
</gene>
<dbReference type="EMBL" id="JAGINP010000037">
    <property type="protein sequence ID" value="MBP2296914.1"/>
    <property type="molecule type" value="Genomic_DNA"/>
</dbReference>
<dbReference type="PROSITE" id="PS51257">
    <property type="entry name" value="PROKAR_LIPOPROTEIN"/>
    <property type="match status" value="1"/>
</dbReference>
<keyword evidence="3" id="KW-1185">Reference proteome</keyword>
<accession>A0ABS4SXD0</accession>
<feature type="chain" id="PRO_5046704853" description="Lipoprotein" evidence="1">
    <location>
        <begin position="23"/>
        <end position="193"/>
    </location>
</feature>
<feature type="signal peptide" evidence="1">
    <location>
        <begin position="1"/>
        <end position="22"/>
    </location>
</feature>
<protein>
    <recommendedName>
        <fullName evidence="4">Lipoprotein</fullName>
    </recommendedName>
</protein>
<evidence type="ECO:0008006" key="4">
    <source>
        <dbReference type="Google" id="ProtNLM"/>
    </source>
</evidence>
<proteinExistence type="predicted"/>